<dbReference type="GO" id="GO:0000226">
    <property type="term" value="P:microtubule cytoskeleton organization"/>
    <property type="evidence" value="ECO:0007669"/>
    <property type="project" value="TreeGrafter"/>
</dbReference>
<keyword evidence="5" id="KW-1185">Reference proteome</keyword>
<accession>A0AAV7K067</accession>
<dbReference type="InterPro" id="IPR004344">
    <property type="entry name" value="TTL/TTLL_fam"/>
</dbReference>
<gene>
    <name evidence="4" type="ORF">LOD99_2985</name>
</gene>
<evidence type="ECO:0000313" key="5">
    <source>
        <dbReference type="Proteomes" id="UP001165289"/>
    </source>
</evidence>
<dbReference type="GO" id="GO:0005524">
    <property type="term" value="F:ATP binding"/>
    <property type="evidence" value="ECO:0007669"/>
    <property type="project" value="UniProtKB-KW"/>
</dbReference>
<reference evidence="4 5" key="1">
    <citation type="journal article" date="2023" name="BMC Biol.">
        <title>The compact genome of the sponge Oopsacas minuta (Hexactinellida) is lacking key metazoan core genes.</title>
        <authorList>
            <person name="Santini S."/>
            <person name="Schenkelaars Q."/>
            <person name="Jourda C."/>
            <person name="Duchesne M."/>
            <person name="Belahbib H."/>
            <person name="Rocher C."/>
            <person name="Selva M."/>
            <person name="Riesgo A."/>
            <person name="Vervoort M."/>
            <person name="Leys S.P."/>
            <person name="Kodjabachian L."/>
            <person name="Le Bivic A."/>
            <person name="Borchiellini C."/>
            <person name="Claverie J.M."/>
            <person name="Renard E."/>
        </authorList>
    </citation>
    <scope>NUCLEOTIDE SEQUENCE [LARGE SCALE GENOMIC DNA]</scope>
    <source>
        <strain evidence="4">SPO-2</strain>
    </source>
</reference>
<dbReference type="Proteomes" id="UP001165289">
    <property type="component" value="Unassembled WGS sequence"/>
</dbReference>
<dbReference type="PROSITE" id="PS51221">
    <property type="entry name" value="TTL"/>
    <property type="match status" value="1"/>
</dbReference>
<proteinExistence type="predicted"/>
<dbReference type="SUPFAM" id="SSF56059">
    <property type="entry name" value="Glutathione synthetase ATP-binding domain-like"/>
    <property type="match status" value="1"/>
</dbReference>
<evidence type="ECO:0000256" key="3">
    <source>
        <dbReference type="ARBA" id="ARBA00022840"/>
    </source>
</evidence>
<dbReference type="Pfam" id="PF03133">
    <property type="entry name" value="TTL"/>
    <property type="match status" value="1"/>
</dbReference>
<dbReference type="EMBL" id="JAKMXF010000233">
    <property type="protein sequence ID" value="KAI6654140.1"/>
    <property type="molecule type" value="Genomic_DNA"/>
</dbReference>
<keyword evidence="3" id="KW-0067">ATP-binding</keyword>
<comment type="caution">
    <text evidence="4">The sequence shown here is derived from an EMBL/GenBank/DDBJ whole genome shotgun (WGS) entry which is preliminary data.</text>
</comment>
<dbReference type="GO" id="GO:0015631">
    <property type="term" value="F:tubulin binding"/>
    <property type="evidence" value="ECO:0007669"/>
    <property type="project" value="TreeGrafter"/>
</dbReference>
<keyword evidence="2" id="KW-0547">Nucleotide-binding</keyword>
<name>A0AAV7K067_9METZ</name>
<dbReference type="PANTHER" id="PTHR12241:SF162">
    <property type="entry name" value="TUBULIN MONOGLUTAMYLASE TTLL4"/>
    <property type="match status" value="1"/>
</dbReference>
<dbReference type="Gene3D" id="3.30.470.20">
    <property type="entry name" value="ATP-grasp fold, B domain"/>
    <property type="match status" value="1"/>
</dbReference>
<evidence type="ECO:0000256" key="1">
    <source>
        <dbReference type="ARBA" id="ARBA00022598"/>
    </source>
</evidence>
<sequence>MSRTDSDFNFEIERLQHGLFSVFDDYLLVESSTCNLNEKEFEGQNEYDDLEDLIEQFESILETSLDSSLYSKSVKSIAIPFYNTSLFPNTPSTINFPGPDQHIDFFPREVQPILYWKHSAITPNIVRKCVKDAGFRTTTGDEWIGYFGKHMKASSFKSLAPFQKFNHFPGSFQLGRKDNLWRNLNKLQLKNSRHDFRFLPQTFILPGDYESFKYNWNIQGPETRWIKKPLASARGIGVELIQTLADIPKDKPLIVQRYITNPLLINESKCDLRIYVYVTSFDPLIVYIYKDGVARFATEKYSNSSEDIHNRFIHLTNYSVNKMNPNFHITKDGSKAEGHKWTLTTFWRILQQNGIDTNRIWEEIKSMVLKTIISVDSCINTYVKNKVKCKECCHELFGFDVILDADYKPWLLEVNISPSLHSVSEFDVSLKSPLVANLLTLAGYRVPNNDSPPISLTSNERYKHAYFARKGVQNYSPSKLLATLTPDDIRTLIDTEDELKRCEHFERIFPNDSTEKYLHFFPIQRYYNLLLNAWYKSSYGKTNRGVTFLKSLADDNMHITRSPPKSRVWSPAKGNIFGFKHITMKKYQLSVFTQKRSLSCN</sequence>
<dbReference type="GO" id="GO:0070740">
    <property type="term" value="F:tubulin-glutamic acid ligase activity"/>
    <property type="evidence" value="ECO:0007669"/>
    <property type="project" value="TreeGrafter"/>
</dbReference>
<keyword evidence="1" id="KW-0436">Ligase</keyword>
<evidence type="ECO:0000313" key="4">
    <source>
        <dbReference type="EMBL" id="KAI6654140.1"/>
    </source>
</evidence>
<dbReference type="GO" id="GO:0036064">
    <property type="term" value="C:ciliary basal body"/>
    <property type="evidence" value="ECO:0007669"/>
    <property type="project" value="TreeGrafter"/>
</dbReference>
<organism evidence="4 5">
    <name type="scientific">Oopsacas minuta</name>
    <dbReference type="NCBI Taxonomy" id="111878"/>
    <lineage>
        <taxon>Eukaryota</taxon>
        <taxon>Metazoa</taxon>
        <taxon>Porifera</taxon>
        <taxon>Hexactinellida</taxon>
        <taxon>Hexasterophora</taxon>
        <taxon>Lyssacinosida</taxon>
        <taxon>Leucopsacidae</taxon>
        <taxon>Oopsacas</taxon>
    </lineage>
</organism>
<dbReference type="PANTHER" id="PTHR12241">
    <property type="entry name" value="TUBULIN POLYGLUTAMYLASE"/>
    <property type="match status" value="1"/>
</dbReference>
<protein>
    <submittedName>
        <fullName evidence="4">Tubulin polyglutamylase TTLL4 isoform X4</fullName>
    </submittedName>
</protein>
<evidence type="ECO:0000256" key="2">
    <source>
        <dbReference type="ARBA" id="ARBA00022741"/>
    </source>
</evidence>
<dbReference type="AlphaFoldDB" id="A0AAV7K067"/>